<dbReference type="PROSITE" id="PS01136">
    <property type="entry name" value="UPF0034"/>
    <property type="match status" value="1"/>
</dbReference>
<dbReference type="Proteomes" id="UP000093928">
    <property type="component" value="Unassembled WGS sequence"/>
</dbReference>
<keyword evidence="5 12" id="KW-0288">FMN</keyword>
<dbReference type="AlphaFoldDB" id="A0A1A3NTL5"/>
<evidence type="ECO:0000256" key="4">
    <source>
        <dbReference type="ARBA" id="ARBA00022630"/>
    </source>
</evidence>
<feature type="binding site" evidence="14">
    <location>
        <position position="77"/>
    </location>
    <ligand>
        <name>FMN</name>
        <dbReference type="ChEBI" id="CHEBI:58210"/>
    </ligand>
</feature>
<sequence>MRIGPIELASPVVLAPMAGVTNVAFRTLCRELEQAKAGTVSGLYVCEMVTARALVERHPVTMHMTTFAPEESPRSLQLYTVDPDTTYEAAKMVAEEGLADHIDMNFGCPVPKVTKRGGGAALPYKRRLFGQIVAAAVRATEGTGIPVTVKFRIGIDDEHHTHLDAGRIAEAEGAAAVALHARTAAQRYSGTADWDQIALLKQQVRTIPVLGNGDIYDASDALAMMAATGCDGVVIGRGCLGRPWLFAELSAAFTGTPAPTPPNLGEVADIIRRHGALLTEHFGEDKGMRDIRKHVAWYLHGFPAGSDLRRALALVKTLDELDELLTRLDGGVPFPAAGNGPRGRQGSPARVALPDGWLNDPDDCVVPEGADMMHSGG</sequence>
<dbReference type="Gene3D" id="3.20.20.70">
    <property type="entry name" value="Aldolase class I"/>
    <property type="match status" value="1"/>
</dbReference>
<organism evidence="16 17">
    <name type="scientific">Mycobacterium asiaticum</name>
    <dbReference type="NCBI Taxonomy" id="1790"/>
    <lineage>
        <taxon>Bacteria</taxon>
        <taxon>Bacillati</taxon>
        <taxon>Actinomycetota</taxon>
        <taxon>Actinomycetes</taxon>
        <taxon>Mycobacteriales</taxon>
        <taxon>Mycobacteriaceae</taxon>
        <taxon>Mycobacterium</taxon>
    </lineage>
</organism>
<dbReference type="CDD" id="cd02801">
    <property type="entry name" value="DUS_like_FMN"/>
    <property type="match status" value="1"/>
</dbReference>
<name>A0A1A3NTL5_MYCAS</name>
<dbReference type="FunFam" id="1.10.1200.80:FF:000003">
    <property type="entry name" value="tRNA-dihydrouridine synthase"/>
    <property type="match status" value="1"/>
</dbReference>
<dbReference type="InterPro" id="IPR018517">
    <property type="entry name" value="tRNA_hU_synthase_CS"/>
</dbReference>
<evidence type="ECO:0000313" key="16">
    <source>
        <dbReference type="EMBL" id="OBK24384.1"/>
    </source>
</evidence>
<evidence type="ECO:0000256" key="8">
    <source>
        <dbReference type="ARBA" id="ARBA00022884"/>
    </source>
</evidence>
<evidence type="ECO:0000256" key="13">
    <source>
        <dbReference type="PIRSR" id="PIRSR006621-1"/>
    </source>
</evidence>
<dbReference type="FunFam" id="3.20.20.70:FF:000099">
    <property type="entry name" value="tRNA-dihydrouridine synthase"/>
    <property type="match status" value="1"/>
</dbReference>
<evidence type="ECO:0000256" key="14">
    <source>
        <dbReference type="PIRSR" id="PIRSR006621-2"/>
    </source>
</evidence>
<evidence type="ECO:0000259" key="15">
    <source>
        <dbReference type="Pfam" id="PF01207"/>
    </source>
</evidence>
<evidence type="ECO:0000256" key="3">
    <source>
        <dbReference type="ARBA" id="ARBA00022555"/>
    </source>
</evidence>
<proteinExistence type="inferred from homology"/>
<dbReference type="RefSeq" id="WP_065145154.1">
    <property type="nucleotide sequence ID" value="NZ_LZLS01000156.1"/>
</dbReference>
<feature type="binding site" evidence="14">
    <location>
        <begin position="16"/>
        <end position="18"/>
    </location>
    <ligand>
        <name>FMN</name>
        <dbReference type="ChEBI" id="CHEBI:58210"/>
    </ligand>
</feature>
<feature type="domain" description="DUS-like FMN-binding" evidence="15">
    <location>
        <begin position="14"/>
        <end position="325"/>
    </location>
</feature>
<dbReference type="EMBL" id="LZLS01000156">
    <property type="protein sequence ID" value="OBK24384.1"/>
    <property type="molecule type" value="Genomic_DNA"/>
</dbReference>
<dbReference type="InterPro" id="IPR024036">
    <property type="entry name" value="tRNA-dHydroUridine_Synthase_C"/>
</dbReference>
<comment type="similarity">
    <text evidence="12">Belongs to the dus family.</text>
</comment>
<dbReference type="PANTHER" id="PTHR45846">
    <property type="entry name" value="TRNA-DIHYDROURIDINE(47) SYNTHASE [NAD(P)(+)]-LIKE"/>
    <property type="match status" value="1"/>
</dbReference>
<keyword evidence="6 12" id="KW-0819">tRNA processing</keyword>
<dbReference type="GO" id="GO:0050660">
    <property type="term" value="F:flavin adenine dinucleotide binding"/>
    <property type="evidence" value="ECO:0007669"/>
    <property type="project" value="InterPro"/>
</dbReference>
<protein>
    <recommendedName>
        <fullName evidence="12">tRNA-dihydrouridine synthase</fullName>
        <ecNumber evidence="12">1.3.1.-</ecNumber>
    </recommendedName>
</protein>
<comment type="cofactor">
    <cofactor evidence="1 12 14">
        <name>FMN</name>
        <dbReference type="ChEBI" id="CHEBI:58210"/>
    </cofactor>
</comment>
<dbReference type="PIRSF" id="PIRSF006621">
    <property type="entry name" value="Dus"/>
    <property type="match status" value="1"/>
</dbReference>
<dbReference type="Pfam" id="PF01207">
    <property type="entry name" value="Dus"/>
    <property type="match status" value="1"/>
</dbReference>
<dbReference type="GO" id="GO:0000049">
    <property type="term" value="F:tRNA binding"/>
    <property type="evidence" value="ECO:0007669"/>
    <property type="project" value="UniProtKB-KW"/>
</dbReference>
<dbReference type="Gene3D" id="1.10.1200.80">
    <property type="entry name" value="Putative flavin oxidoreducatase, domain 2"/>
    <property type="match status" value="1"/>
</dbReference>
<dbReference type="InterPro" id="IPR004652">
    <property type="entry name" value="DusB-like"/>
</dbReference>
<dbReference type="InterPro" id="IPR035587">
    <property type="entry name" value="DUS-like_FMN-bd"/>
</dbReference>
<comment type="catalytic activity">
    <reaction evidence="11">
        <text>a 5,6-dihydrouridine in tRNA + NAD(+) = a uridine in tRNA + NADH + H(+)</text>
        <dbReference type="Rhea" id="RHEA:54452"/>
        <dbReference type="Rhea" id="RHEA-COMP:13339"/>
        <dbReference type="Rhea" id="RHEA-COMP:13887"/>
        <dbReference type="ChEBI" id="CHEBI:15378"/>
        <dbReference type="ChEBI" id="CHEBI:57540"/>
        <dbReference type="ChEBI" id="CHEBI:57945"/>
        <dbReference type="ChEBI" id="CHEBI:65315"/>
        <dbReference type="ChEBI" id="CHEBI:74443"/>
    </reaction>
</comment>
<keyword evidence="4 12" id="KW-0285">Flavoprotein</keyword>
<comment type="catalytic activity">
    <reaction evidence="10">
        <text>a 5,6-dihydrouridine in tRNA + NADP(+) = a uridine in tRNA + NADPH + H(+)</text>
        <dbReference type="Rhea" id="RHEA:23624"/>
        <dbReference type="Rhea" id="RHEA-COMP:13339"/>
        <dbReference type="Rhea" id="RHEA-COMP:13887"/>
        <dbReference type="ChEBI" id="CHEBI:15378"/>
        <dbReference type="ChEBI" id="CHEBI:57783"/>
        <dbReference type="ChEBI" id="CHEBI:58349"/>
        <dbReference type="ChEBI" id="CHEBI:65315"/>
        <dbReference type="ChEBI" id="CHEBI:74443"/>
    </reaction>
</comment>
<evidence type="ECO:0000256" key="9">
    <source>
        <dbReference type="ARBA" id="ARBA00023002"/>
    </source>
</evidence>
<dbReference type="EC" id="1.3.1.-" evidence="12"/>
<evidence type="ECO:0000256" key="12">
    <source>
        <dbReference type="PIRNR" id="PIRNR006621"/>
    </source>
</evidence>
<evidence type="ECO:0000256" key="2">
    <source>
        <dbReference type="ARBA" id="ARBA00002790"/>
    </source>
</evidence>
<reference evidence="16 17" key="1">
    <citation type="submission" date="2016-06" db="EMBL/GenBank/DDBJ databases">
        <authorList>
            <person name="Kjaerup R.B."/>
            <person name="Dalgaard T.S."/>
            <person name="Juul-Madsen H.R."/>
        </authorList>
    </citation>
    <scope>NUCLEOTIDE SEQUENCE [LARGE SCALE GENOMIC DNA]</scope>
    <source>
        <strain evidence="16 17">1165133.8</strain>
    </source>
</reference>
<feature type="binding site" evidence="14">
    <location>
        <position position="180"/>
    </location>
    <ligand>
        <name>FMN</name>
        <dbReference type="ChEBI" id="CHEBI:58210"/>
    </ligand>
</feature>
<keyword evidence="3" id="KW-0820">tRNA-binding</keyword>
<evidence type="ECO:0000256" key="6">
    <source>
        <dbReference type="ARBA" id="ARBA00022694"/>
    </source>
</evidence>
<keyword evidence="14" id="KW-0547">Nucleotide-binding</keyword>
<dbReference type="NCBIfam" id="TIGR00737">
    <property type="entry name" value="nifR3_yhdG"/>
    <property type="match status" value="1"/>
</dbReference>
<dbReference type="InterPro" id="IPR013785">
    <property type="entry name" value="Aldolase_TIM"/>
</dbReference>
<accession>A0A1A3NTL5</accession>
<dbReference type="PANTHER" id="PTHR45846:SF1">
    <property type="entry name" value="TRNA-DIHYDROURIDINE(47) SYNTHASE [NAD(P)(+)]-LIKE"/>
    <property type="match status" value="1"/>
</dbReference>
<keyword evidence="9 12" id="KW-0560">Oxidoreductase</keyword>
<evidence type="ECO:0000256" key="5">
    <source>
        <dbReference type="ARBA" id="ARBA00022643"/>
    </source>
</evidence>
<comment type="caution">
    <text evidence="16">The sequence shown here is derived from an EMBL/GenBank/DDBJ whole genome shotgun (WGS) entry which is preliminary data.</text>
</comment>
<dbReference type="InterPro" id="IPR001269">
    <property type="entry name" value="DUS_fam"/>
</dbReference>
<dbReference type="SUPFAM" id="SSF51395">
    <property type="entry name" value="FMN-linked oxidoreductases"/>
    <property type="match status" value="1"/>
</dbReference>
<evidence type="ECO:0000256" key="1">
    <source>
        <dbReference type="ARBA" id="ARBA00001917"/>
    </source>
</evidence>
<evidence type="ECO:0000256" key="10">
    <source>
        <dbReference type="ARBA" id="ARBA00048205"/>
    </source>
</evidence>
<gene>
    <name evidence="16" type="ORF">A5634_03355</name>
</gene>
<comment type="function">
    <text evidence="2 12">Catalyzes the synthesis of 5,6-dihydrouridine (D), a modified base found in the D-loop of most tRNAs, via the reduction of the C5-C6 double bond in target uridines.</text>
</comment>
<evidence type="ECO:0000256" key="7">
    <source>
        <dbReference type="ARBA" id="ARBA00022857"/>
    </source>
</evidence>
<dbReference type="GO" id="GO:0017150">
    <property type="term" value="F:tRNA dihydrouridine synthase activity"/>
    <property type="evidence" value="ECO:0007669"/>
    <property type="project" value="InterPro"/>
</dbReference>
<evidence type="ECO:0000313" key="17">
    <source>
        <dbReference type="Proteomes" id="UP000093928"/>
    </source>
</evidence>
<dbReference type="OrthoDB" id="9764501at2"/>
<evidence type="ECO:0000256" key="11">
    <source>
        <dbReference type="ARBA" id="ARBA00048802"/>
    </source>
</evidence>
<keyword evidence="8" id="KW-0694">RNA-binding</keyword>
<feature type="active site" description="Proton donor" evidence="13">
    <location>
        <position position="108"/>
    </location>
</feature>
<feature type="binding site" evidence="14">
    <location>
        <begin position="236"/>
        <end position="237"/>
    </location>
    <ligand>
        <name>FMN</name>
        <dbReference type="ChEBI" id="CHEBI:58210"/>
    </ligand>
</feature>
<feature type="binding site" evidence="14">
    <location>
        <position position="150"/>
    </location>
    <ligand>
        <name>FMN</name>
        <dbReference type="ChEBI" id="CHEBI:58210"/>
    </ligand>
</feature>
<keyword evidence="7" id="KW-0521">NADP</keyword>